<dbReference type="Proteomes" id="UP001152876">
    <property type="component" value="Unassembled WGS sequence"/>
</dbReference>
<dbReference type="EMBL" id="AOGK01000020">
    <property type="protein sequence ID" value="MDG5977423.1"/>
    <property type="molecule type" value="Genomic_DNA"/>
</dbReference>
<comment type="catalytic activity">
    <reaction evidence="1">
        <text>ATP + protein L-histidine = ADP + protein N-phospho-L-histidine.</text>
        <dbReference type="EC" id="2.7.13.3"/>
    </reaction>
</comment>
<keyword evidence="9" id="KW-1133">Transmembrane helix</keyword>
<feature type="transmembrane region" description="Helical" evidence="9">
    <location>
        <begin position="110"/>
        <end position="130"/>
    </location>
</feature>
<dbReference type="CDD" id="cd00082">
    <property type="entry name" value="HisKA"/>
    <property type="match status" value="1"/>
</dbReference>
<evidence type="ECO:0000256" key="2">
    <source>
        <dbReference type="ARBA" id="ARBA00012438"/>
    </source>
</evidence>
<keyword evidence="4" id="KW-0808">Transferase</keyword>
<dbReference type="InterPro" id="IPR036097">
    <property type="entry name" value="HisK_dim/P_sf"/>
</dbReference>
<reference evidence="11" key="1">
    <citation type="submission" date="2013-01" db="EMBL/GenBank/DDBJ databases">
        <title>Genome draft of Hydrogenophaga taeniospiralis 2K1.</title>
        <authorList>
            <person name="Gomila M."/>
            <person name="Lalucat J."/>
        </authorList>
    </citation>
    <scope>NUCLEOTIDE SEQUENCE</scope>
    <source>
        <strain evidence="11">CCUG 15921</strain>
    </source>
</reference>
<dbReference type="SMART" id="SM00387">
    <property type="entry name" value="HATPase_c"/>
    <property type="match status" value="1"/>
</dbReference>
<dbReference type="Gene3D" id="3.30.565.10">
    <property type="entry name" value="Histidine kinase-like ATPase, C-terminal domain"/>
    <property type="match status" value="1"/>
</dbReference>
<evidence type="ECO:0000256" key="5">
    <source>
        <dbReference type="ARBA" id="ARBA00022741"/>
    </source>
</evidence>
<keyword evidence="7" id="KW-0067">ATP-binding</keyword>
<keyword evidence="8" id="KW-0902">Two-component regulatory system</keyword>
<dbReference type="GO" id="GO:0005524">
    <property type="term" value="F:ATP binding"/>
    <property type="evidence" value="ECO:0007669"/>
    <property type="project" value="UniProtKB-KW"/>
</dbReference>
<keyword evidence="3" id="KW-0597">Phosphoprotein</keyword>
<dbReference type="InterPro" id="IPR003594">
    <property type="entry name" value="HATPase_dom"/>
</dbReference>
<feature type="transmembrane region" description="Helical" evidence="9">
    <location>
        <begin position="56"/>
        <end position="75"/>
    </location>
</feature>
<dbReference type="PANTHER" id="PTHR43065">
    <property type="entry name" value="SENSOR HISTIDINE KINASE"/>
    <property type="match status" value="1"/>
</dbReference>
<evidence type="ECO:0000256" key="9">
    <source>
        <dbReference type="SAM" id="Phobius"/>
    </source>
</evidence>
<dbReference type="InterPro" id="IPR003661">
    <property type="entry name" value="HisK_dim/P_dom"/>
</dbReference>
<organism evidence="11 12">
    <name type="scientific">Hydrogenophaga taeniospiralis CCUG 15921</name>
    <dbReference type="NCBI Taxonomy" id="1281780"/>
    <lineage>
        <taxon>Bacteria</taxon>
        <taxon>Pseudomonadati</taxon>
        <taxon>Pseudomonadota</taxon>
        <taxon>Betaproteobacteria</taxon>
        <taxon>Burkholderiales</taxon>
        <taxon>Comamonadaceae</taxon>
        <taxon>Hydrogenophaga</taxon>
    </lineage>
</organism>
<feature type="transmembrane region" description="Helical" evidence="9">
    <location>
        <begin position="82"/>
        <end position="104"/>
    </location>
</feature>
<evidence type="ECO:0000256" key="6">
    <source>
        <dbReference type="ARBA" id="ARBA00022777"/>
    </source>
</evidence>
<keyword evidence="6 11" id="KW-0418">Kinase</keyword>
<dbReference type="EC" id="2.7.13.3" evidence="2"/>
<protein>
    <recommendedName>
        <fullName evidence="2">histidine kinase</fullName>
        <ecNumber evidence="2">2.7.13.3</ecNumber>
    </recommendedName>
</protein>
<evidence type="ECO:0000256" key="4">
    <source>
        <dbReference type="ARBA" id="ARBA00022679"/>
    </source>
</evidence>
<gene>
    <name evidence="11" type="ORF">H010_19362</name>
</gene>
<keyword evidence="9" id="KW-0812">Transmembrane</keyword>
<dbReference type="InterPro" id="IPR004358">
    <property type="entry name" value="Sig_transdc_His_kin-like_C"/>
</dbReference>
<dbReference type="Gene3D" id="1.10.287.130">
    <property type="match status" value="1"/>
</dbReference>
<evidence type="ECO:0000256" key="1">
    <source>
        <dbReference type="ARBA" id="ARBA00000085"/>
    </source>
</evidence>
<dbReference type="InterPro" id="IPR036890">
    <property type="entry name" value="HATPase_C_sf"/>
</dbReference>
<comment type="caution">
    <text evidence="11">The sequence shown here is derived from an EMBL/GenBank/DDBJ whole genome shotgun (WGS) entry which is preliminary data.</text>
</comment>
<proteinExistence type="predicted"/>
<feature type="transmembrane region" description="Helical" evidence="9">
    <location>
        <begin position="163"/>
        <end position="183"/>
    </location>
</feature>
<feature type="transmembrane region" description="Helical" evidence="9">
    <location>
        <begin position="137"/>
        <end position="157"/>
    </location>
</feature>
<dbReference type="PANTHER" id="PTHR43065:SF10">
    <property type="entry name" value="PEROXIDE STRESS-ACTIVATED HISTIDINE KINASE MAK3"/>
    <property type="match status" value="1"/>
</dbReference>
<keyword evidence="5" id="KW-0547">Nucleotide-binding</keyword>
<evidence type="ECO:0000256" key="7">
    <source>
        <dbReference type="ARBA" id="ARBA00022840"/>
    </source>
</evidence>
<dbReference type="Pfam" id="PF00512">
    <property type="entry name" value="HisKA"/>
    <property type="match status" value="1"/>
</dbReference>
<dbReference type="InterPro" id="IPR005467">
    <property type="entry name" value="His_kinase_dom"/>
</dbReference>
<dbReference type="PRINTS" id="PR00344">
    <property type="entry name" value="BCTRLSENSOR"/>
</dbReference>
<accession>A0A9X4NT63</accession>
<dbReference type="PROSITE" id="PS50109">
    <property type="entry name" value="HIS_KIN"/>
    <property type="match status" value="1"/>
</dbReference>
<feature type="domain" description="Histidine kinase" evidence="10">
    <location>
        <begin position="234"/>
        <end position="448"/>
    </location>
</feature>
<dbReference type="AlphaFoldDB" id="A0A9X4NT63"/>
<evidence type="ECO:0000313" key="12">
    <source>
        <dbReference type="Proteomes" id="UP001152876"/>
    </source>
</evidence>
<evidence type="ECO:0000256" key="8">
    <source>
        <dbReference type="ARBA" id="ARBA00023012"/>
    </source>
</evidence>
<evidence type="ECO:0000259" key="10">
    <source>
        <dbReference type="PROSITE" id="PS50109"/>
    </source>
</evidence>
<dbReference type="SUPFAM" id="SSF47384">
    <property type="entry name" value="Homodimeric domain of signal transducing histidine kinase"/>
    <property type="match status" value="1"/>
</dbReference>
<sequence>MMLSFPRFQVPGLSPYHEEQNEYRRAFSKGTALVASLLIVLGLGLDFSLYNELFEVLAPVRIGTALAILLVYLVLRSHVGAAWVSPLTMLWLSMPQLMISWMIWRTEGDGSIYFVGLHLALYATGIILPVRFFESLAFGLGTLAIYVAACVLHPGGIQDAYRFIGYSLFLLTAAILSSFCTYFNERGRFTLFALRREVAEQNTVLMETNRTLAELKGQLLQREKMAAIGTLSAGLLHELNNPVNYSLMAINMGLAMPAVAADALLKESLEDAREGMQRIQNIVSDLKTFAYQKPGENSQRPFLLENAIRSALRLAGYELKGIDVPVEMPQDTHVLGDEPAIIGVLINLLSNAAHAVQKAQREQPQIALRVQAREGRLWVSVRDNGLGIEPANIGRVFEPFFTTRDVGAGLGLGLSMSYGIVQRHGGTLMVESEQGAWTEFVFDLPRPPA</sequence>
<evidence type="ECO:0000256" key="3">
    <source>
        <dbReference type="ARBA" id="ARBA00022553"/>
    </source>
</evidence>
<dbReference type="GO" id="GO:0000155">
    <property type="term" value="F:phosphorelay sensor kinase activity"/>
    <property type="evidence" value="ECO:0007669"/>
    <property type="project" value="InterPro"/>
</dbReference>
<keyword evidence="12" id="KW-1185">Reference proteome</keyword>
<dbReference type="SUPFAM" id="SSF55874">
    <property type="entry name" value="ATPase domain of HSP90 chaperone/DNA topoisomerase II/histidine kinase"/>
    <property type="match status" value="1"/>
</dbReference>
<dbReference type="Pfam" id="PF02518">
    <property type="entry name" value="HATPase_c"/>
    <property type="match status" value="1"/>
</dbReference>
<evidence type="ECO:0000313" key="11">
    <source>
        <dbReference type="EMBL" id="MDG5977423.1"/>
    </source>
</evidence>
<feature type="transmembrane region" description="Helical" evidence="9">
    <location>
        <begin position="30"/>
        <end position="50"/>
    </location>
</feature>
<keyword evidence="9" id="KW-0472">Membrane</keyword>
<name>A0A9X4NT63_9BURK</name>